<evidence type="ECO:0000313" key="1">
    <source>
        <dbReference type="EMBL" id="RPE72518.1"/>
    </source>
</evidence>
<protein>
    <submittedName>
        <fullName evidence="1">Uncharacterized protein</fullName>
    </submittedName>
</protein>
<evidence type="ECO:0000313" key="2">
    <source>
        <dbReference type="Proteomes" id="UP000272193"/>
    </source>
</evidence>
<dbReference type="EMBL" id="RKQL01000001">
    <property type="protein sequence ID" value="RPE72518.1"/>
    <property type="molecule type" value="Genomic_DNA"/>
</dbReference>
<dbReference type="AlphaFoldDB" id="A0A3N4UR60"/>
<name>A0A3N4UR60_9BURK</name>
<accession>A0A3N4UR60</accession>
<proteinExistence type="predicted"/>
<sequence>MRLRCPVCHAETALEAWAEEAAARELFGLLATLPDGVSRALVRYLGLFRSAKRALAWDRALRLAREALAMGLDAEVLEAALAETVEAMLAKREAGDVRPLENHNYLRRVAESVQARTGCTPAPRMDALDVHGAAGERAHKPSATVDGVLRLEALKRRARGEVGHA</sequence>
<reference evidence="1 2" key="1">
    <citation type="submission" date="2018-11" db="EMBL/GenBank/DDBJ databases">
        <title>Genomic Encyclopedia of Type Strains, Phase IV (KMG-IV): sequencing the most valuable type-strain genomes for metagenomic binning, comparative biology and taxonomic classification.</title>
        <authorList>
            <person name="Goeker M."/>
        </authorList>
    </citation>
    <scope>NUCLEOTIDE SEQUENCE [LARGE SCALE GENOMIC DNA]</scope>
    <source>
        <strain evidence="1 2">DSM 101684</strain>
    </source>
</reference>
<dbReference type="Proteomes" id="UP000272193">
    <property type="component" value="Unassembled WGS sequence"/>
</dbReference>
<comment type="caution">
    <text evidence="1">The sequence shown here is derived from an EMBL/GenBank/DDBJ whole genome shotgun (WGS) entry which is preliminary data.</text>
</comment>
<organism evidence="1 2">
    <name type="scientific">Tibeticola sediminis</name>
    <dbReference type="NCBI Taxonomy" id="1917811"/>
    <lineage>
        <taxon>Bacteria</taxon>
        <taxon>Pseudomonadati</taxon>
        <taxon>Pseudomonadota</taxon>
        <taxon>Betaproteobacteria</taxon>
        <taxon>Burkholderiales</taxon>
        <taxon>Comamonadaceae</taxon>
        <taxon>Tibeticola</taxon>
    </lineage>
</organism>
<gene>
    <name evidence="1" type="ORF">EDC62_0209</name>
</gene>
<keyword evidence="2" id="KW-1185">Reference proteome</keyword>